<accession>A0ABM0ZVM7</accession>
<keyword evidence="2" id="KW-1015">Disulfide bond</keyword>
<dbReference type="RefSeq" id="XP_012935482.1">
    <property type="nucleotide sequence ID" value="XM_013080028.2"/>
</dbReference>
<dbReference type="InterPro" id="IPR011489">
    <property type="entry name" value="EMI_domain"/>
</dbReference>
<protein>
    <submittedName>
        <fullName evidence="5">EGF-like and EMI domain-containing protein 1</fullName>
    </submittedName>
</protein>
<feature type="domain" description="EMI" evidence="3">
    <location>
        <begin position="75"/>
        <end position="157"/>
    </location>
</feature>
<organism evidence="4 5">
    <name type="scientific">Aplysia californica</name>
    <name type="common">California sea hare</name>
    <dbReference type="NCBI Taxonomy" id="6500"/>
    <lineage>
        <taxon>Eukaryota</taxon>
        <taxon>Metazoa</taxon>
        <taxon>Spiralia</taxon>
        <taxon>Lophotrochozoa</taxon>
        <taxon>Mollusca</taxon>
        <taxon>Gastropoda</taxon>
        <taxon>Heterobranchia</taxon>
        <taxon>Euthyneura</taxon>
        <taxon>Tectipleura</taxon>
        <taxon>Aplysiida</taxon>
        <taxon>Aplysioidea</taxon>
        <taxon>Aplysiidae</taxon>
        <taxon>Aplysia</taxon>
    </lineage>
</organism>
<evidence type="ECO:0000256" key="1">
    <source>
        <dbReference type="ARBA" id="ARBA00022729"/>
    </source>
</evidence>
<name>A0ABM0ZVM7_APLCA</name>
<evidence type="ECO:0000256" key="2">
    <source>
        <dbReference type="ARBA" id="ARBA00023157"/>
    </source>
</evidence>
<sequence length="159" mass="17970">MDTIPVKDFVKSRQLRTMSCVQHQKVGGSNPSRVRTLSRFPGMLAVLVVTSSLLAVSAAQNVGKNVSTESLGPGQPNVCPYQDVTMVLVRQPCVQAFTRLVKVWKPNCGYTRNWCVGYERRTHYYTTYKDRYQPQQVTKYRCCNGWQLGDQGSSCNNRP</sequence>
<dbReference type="Proteomes" id="UP000694888">
    <property type="component" value="Unplaced"/>
</dbReference>
<keyword evidence="4" id="KW-1185">Reference proteome</keyword>
<evidence type="ECO:0000313" key="5">
    <source>
        <dbReference type="RefSeq" id="XP_012935482.1"/>
    </source>
</evidence>
<dbReference type="PROSITE" id="PS51041">
    <property type="entry name" value="EMI"/>
    <property type="match status" value="1"/>
</dbReference>
<evidence type="ECO:0000313" key="4">
    <source>
        <dbReference type="Proteomes" id="UP000694888"/>
    </source>
</evidence>
<proteinExistence type="predicted"/>
<dbReference type="Pfam" id="PF07546">
    <property type="entry name" value="EMI"/>
    <property type="match status" value="1"/>
</dbReference>
<evidence type="ECO:0000259" key="3">
    <source>
        <dbReference type="PROSITE" id="PS51041"/>
    </source>
</evidence>
<gene>
    <name evidence="5" type="primary">LOC106011216</name>
</gene>
<dbReference type="GeneID" id="106011216"/>
<reference evidence="5" key="1">
    <citation type="submission" date="2025-08" db="UniProtKB">
        <authorList>
            <consortium name="RefSeq"/>
        </authorList>
    </citation>
    <scope>IDENTIFICATION</scope>
</reference>
<feature type="non-terminal residue" evidence="5">
    <location>
        <position position="159"/>
    </location>
</feature>
<keyword evidence="1" id="KW-0732">Signal</keyword>